<name>A0ABR2KQE9_9EUKA</name>
<dbReference type="InterPro" id="IPR050836">
    <property type="entry name" value="SDS22/Internalin_LRR"/>
</dbReference>
<feature type="compositionally biased region" description="Low complexity" evidence="3">
    <location>
        <begin position="493"/>
        <end position="504"/>
    </location>
</feature>
<gene>
    <name evidence="4" type="ORF">M9Y10_021767</name>
</gene>
<evidence type="ECO:0000256" key="1">
    <source>
        <dbReference type="ARBA" id="ARBA00022614"/>
    </source>
</evidence>
<proteinExistence type="predicted"/>
<keyword evidence="2" id="KW-0677">Repeat</keyword>
<organism evidence="4 5">
    <name type="scientific">Tritrichomonas musculus</name>
    <dbReference type="NCBI Taxonomy" id="1915356"/>
    <lineage>
        <taxon>Eukaryota</taxon>
        <taxon>Metamonada</taxon>
        <taxon>Parabasalia</taxon>
        <taxon>Tritrichomonadida</taxon>
        <taxon>Tritrichomonadidae</taxon>
        <taxon>Tritrichomonas</taxon>
    </lineage>
</organism>
<feature type="compositionally biased region" description="Polar residues" evidence="3">
    <location>
        <begin position="435"/>
        <end position="457"/>
    </location>
</feature>
<sequence length="696" mass="77960">MNGNNLRDLHIPPSTSLNISGYQLSSLVGLPSPEIIKTLQASNNNLEKIEEEQLQRCKSISNLDLSHNKIKKIENLFYLHHLHVLNLSYNLISVIENLEGDVNLRQLYLAENAITTIFIRSPLPHLVLLDVSGNKLRRLTGINSFRCLSTLIIERCLLTSLNGLQNLLNLRKISAASNQITDFQPFSLPLLSHIDLQNNRITSLSSFTMFQSLVFLDLSGNPIDDNGLGITVQLPELKEFKANGSNISDPSFVSSIAPNVVSISLLFCKISSVKNIQLLTNSAAKLIYLDLRGNPVNEQIYPDIGNKQYGSDSLSEYDSEELYDSKYPDSADIRKKYRKMVLSNAKSEIAYLDGIKTPGKGEKGILPPSKINFQYIDVQSDFESSVSNQQQSIQCDLSDSFESEDSLLCSCGMQTDPKRKPPNYQYPPTRKIFATDSTSESPASPSLRNINENNNLYPPTPEDNNEYDDEYNVQDSSEIINSPPKNAVPGRYSNTNSTSPTSDSAPYDIDLNRLGVNGIQPPYDNDAGNGIYNYSDDSCDDFCGNFVGKNRGNICVNFGDDFTDDFDKCSAATDLDSELFCPVGEEQPDYQGQVRYGAHRHCTDGCRQEIHKKSGGCAFWVDIDTKPAKPTRRRNIPPFNNHLYLDPKREISGGHYPFNTKSPRRLPWDNEPEKPPTPVWVKKNNIQRKRKTKKSA</sequence>
<dbReference type="Proteomes" id="UP001470230">
    <property type="component" value="Unassembled WGS sequence"/>
</dbReference>
<evidence type="ECO:0000256" key="3">
    <source>
        <dbReference type="SAM" id="MobiDB-lite"/>
    </source>
</evidence>
<comment type="caution">
    <text evidence="4">The sequence shown here is derived from an EMBL/GenBank/DDBJ whole genome shotgun (WGS) entry which is preliminary data.</text>
</comment>
<keyword evidence="5" id="KW-1185">Reference proteome</keyword>
<feature type="region of interest" description="Disordered" evidence="3">
    <location>
        <begin position="654"/>
        <end position="696"/>
    </location>
</feature>
<feature type="compositionally biased region" description="Basic residues" evidence="3">
    <location>
        <begin position="685"/>
        <end position="696"/>
    </location>
</feature>
<accession>A0ABR2KQE9</accession>
<dbReference type="Pfam" id="PF13516">
    <property type="entry name" value="LRR_6"/>
    <property type="match status" value="1"/>
</dbReference>
<dbReference type="EMBL" id="JAPFFF010000003">
    <property type="protein sequence ID" value="KAK8893350.1"/>
    <property type="molecule type" value="Genomic_DNA"/>
</dbReference>
<dbReference type="SUPFAM" id="SSF52058">
    <property type="entry name" value="L domain-like"/>
    <property type="match status" value="1"/>
</dbReference>
<dbReference type="SMART" id="SM00365">
    <property type="entry name" value="LRR_SD22"/>
    <property type="match status" value="5"/>
</dbReference>
<evidence type="ECO:0000256" key="2">
    <source>
        <dbReference type="ARBA" id="ARBA00022737"/>
    </source>
</evidence>
<evidence type="ECO:0000313" key="5">
    <source>
        <dbReference type="Proteomes" id="UP001470230"/>
    </source>
</evidence>
<reference evidence="4 5" key="1">
    <citation type="submission" date="2024-04" db="EMBL/GenBank/DDBJ databases">
        <title>Tritrichomonas musculus Genome.</title>
        <authorList>
            <person name="Alves-Ferreira E."/>
            <person name="Grigg M."/>
            <person name="Lorenzi H."/>
            <person name="Galac M."/>
        </authorList>
    </citation>
    <scope>NUCLEOTIDE SEQUENCE [LARGE SCALE GENOMIC DNA]</scope>
    <source>
        <strain evidence="4 5">EAF2021</strain>
    </source>
</reference>
<feature type="region of interest" description="Disordered" evidence="3">
    <location>
        <begin position="412"/>
        <end position="507"/>
    </location>
</feature>
<dbReference type="Gene3D" id="3.80.10.10">
    <property type="entry name" value="Ribonuclease Inhibitor"/>
    <property type="match status" value="3"/>
</dbReference>
<keyword evidence="1" id="KW-0433">Leucine-rich repeat</keyword>
<feature type="compositionally biased region" description="Polar residues" evidence="3">
    <location>
        <begin position="473"/>
        <end position="484"/>
    </location>
</feature>
<dbReference type="InterPro" id="IPR032675">
    <property type="entry name" value="LRR_dom_sf"/>
</dbReference>
<protein>
    <recommendedName>
        <fullName evidence="6">Leucine Rich Repeat family protein</fullName>
    </recommendedName>
</protein>
<feature type="compositionally biased region" description="Acidic residues" evidence="3">
    <location>
        <begin position="463"/>
        <end position="472"/>
    </location>
</feature>
<dbReference type="Pfam" id="PF12799">
    <property type="entry name" value="LRR_4"/>
    <property type="match status" value="1"/>
</dbReference>
<evidence type="ECO:0008006" key="6">
    <source>
        <dbReference type="Google" id="ProtNLM"/>
    </source>
</evidence>
<evidence type="ECO:0000313" key="4">
    <source>
        <dbReference type="EMBL" id="KAK8893350.1"/>
    </source>
</evidence>
<dbReference type="InterPro" id="IPR003591">
    <property type="entry name" value="Leu-rich_rpt_typical-subtyp"/>
</dbReference>
<dbReference type="InterPro" id="IPR025875">
    <property type="entry name" value="Leu-rich_rpt_4"/>
</dbReference>
<dbReference type="PANTHER" id="PTHR46652">
    <property type="entry name" value="LEUCINE-RICH REPEAT AND IQ DOMAIN-CONTAINING PROTEIN 1-RELATED"/>
    <property type="match status" value="1"/>
</dbReference>
<dbReference type="InterPro" id="IPR001611">
    <property type="entry name" value="Leu-rich_rpt"/>
</dbReference>
<dbReference type="SMART" id="SM00369">
    <property type="entry name" value="LRR_TYP"/>
    <property type="match status" value="3"/>
</dbReference>
<dbReference type="PANTHER" id="PTHR46652:SF3">
    <property type="entry name" value="LEUCINE-RICH REPEAT-CONTAINING PROTEIN 9"/>
    <property type="match status" value="1"/>
</dbReference>
<dbReference type="PROSITE" id="PS51450">
    <property type="entry name" value="LRR"/>
    <property type="match status" value="3"/>
</dbReference>